<dbReference type="AlphaFoldDB" id="A0A1R3T3Z4"/>
<dbReference type="PROSITE" id="PS51635">
    <property type="entry name" value="PNPLA"/>
    <property type="match status" value="1"/>
</dbReference>
<dbReference type="InterPro" id="IPR050301">
    <property type="entry name" value="NTE"/>
</dbReference>
<organism evidence="6 7">
    <name type="scientific">Proteiniphilum saccharofermentans</name>
    <dbReference type="NCBI Taxonomy" id="1642647"/>
    <lineage>
        <taxon>Bacteria</taxon>
        <taxon>Pseudomonadati</taxon>
        <taxon>Bacteroidota</taxon>
        <taxon>Bacteroidia</taxon>
        <taxon>Bacteroidales</taxon>
        <taxon>Dysgonomonadaceae</taxon>
        <taxon>Proteiniphilum</taxon>
    </lineage>
</organism>
<dbReference type="GO" id="GO:0016042">
    <property type="term" value="P:lipid catabolic process"/>
    <property type="evidence" value="ECO:0007669"/>
    <property type="project" value="UniProtKB-UniRule"/>
</dbReference>
<comment type="caution">
    <text evidence="4">Lacks conserved residue(s) required for the propagation of feature annotation.</text>
</comment>
<reference evidence="7" key="1">
    <citation type="submission" date="2016-08" db="EMBL/GenBank/DDBJ databases">
        <authorList>
            <person name="Wibberg D."/>
        </authorList>
    </citation>
    <scope>NUCLEOTIDE SEQUENCE [LARGE SCALE GENOMIC DNA]</scope>
</reference>
<dbReference type="RefSeq" id="WP_076930720.1">
    <property type="nucleotide sequence ID" value="NZ_LT605205.1"/>
</dbReference>
<evidence type="ECO:0000313" key="6">
    <source>
        <dbReference type="EMBL" id="SCD20769.1"/>
    </source>
</evidence>
<evidence type="ECO:0000256" key="2">
    <source>
        <dbReference type="ARBA" id="ARBA00022963"/>
    </source>
</evidence>
<dbReference type="EMBL" id="LT605205">
    <property type="protein sequence ID" value="SCD20769.1"/>
    <property type="molecule type" value="Genomic_DNA"/>
</dbReference>
<evidence type="ECO:0000256" key="1">
    <source>
        <dbReference type="ARBA" id="ARBA00022801"/>
    </source>
</evidence>
<keyword evidence="2 4" id="KW-0442">Lipid degradation</keyword>
<feature type="active site" description="Proton acceptor" evidence="4">
    <location>
        <position position="156"/>
    </location>
</feature>
<keyword evidence="7" id="KW-1185">Reference proteome</keyword>
<dbReference type="Gene3D" id="3.40.1090.10">
    <property type="entry name" value="Cytosolic phospholipase A2 catalytic domain"/>
    <property type="match status" value="1"/>
</dbReference>
<evidence type="ECO:0000256" key="4">
    <source>
        <dbReference type="PROSITE-ProRule" id="PRU01161"/>
    </source>
</evidence>
<feature type="active site" description="Nucleophile" evidence="4">
    <location>
        <position position="42"/>
    </location>
</feature>
<feature type="short sequence motif" description="GXSXG" evidence="4">
    <location>
        <begin position="40"/>
        <end position="44"/>
    </location>
</feature>
<dbReference type="GO" id="GO:0016787">
    <property type="term" value="F:hydrolase activity"/>
    <property type="evidence" value="ECO:0007669"/>
    <property type="project" value="UniProtKB-UniRule"/>
</dbReference>
<dbReference type="STRING" id="1642647.PSM36_1960"/>
<dbReference type="InterPro" id="IPR016035">
    <property type="entry name" value="Acyl_Trfase/lysoPLipase"/>
</dbReference>
<evidence type="ECO:0000259" key="5">
    <source>
        <dbReference type="PROSITE" id="PS51635"/>
    </source>
</evidence>
<gene>
    <name evidence="6" type="ORF">PSM36_1960</name>
</gene>
<feature type="domain" description="PNPLA" evidence="5">
    <location>
        <begin position="9"/>
        <end position="169"/>
    </location>
</feature>
<keyword evidence="3 4" id="KW-0443">Lipid metabolism</keyword>
<dbReference type="PANTHER" id="PTHR14226:SF76">
    <property type="entry name" value="NTE FAMILY PROTEIN RSSA"/>
    <property type="match status" value="1"/>
</dbReference>
<protein>
    <submittedName>
        <fullName evidence="6">Putative acylesterase/phospholipase RssA</fullName>
    </submittedName>
</protein>
<evidence type="ECO:0000256" key="3">
    <source>
        <dbReference type="ARBA" id="ARBA00023098"/>
    </source>
</evidence>
<feature type="short sequence motif" description="DGA/G" evidence="4">
    <location>
        <begin position="156"/>
        <end position="158"/>
    </location>
</feature>
<dbReference type="SUPFAM" id="SSF52151">
    <property type="entry name" value="FabD/lysophospholipase-like"/>
    <property type="match status" value="1"/>
</dbReference>
<dbReference type="Proteomes" id="UP000187464">
    <property type="component" value="Chromosome I"/>
</dbReference>
<dbReference type="InterPro" id="IPR002641">
    <property type="entry name" value="PNPLA_dom"/>
</dbReference>
<name>A0A1R3T3Z4_9BACT</name>
<sequence>MQKGKKVALVLATGGARGLAHIGVIEELIRQNYSISSVAGCSMGAFVGAAFASGYWNECKEVLCNINRKTIFQFVDFSLSRKGIIGGRKMYKKMEQIFSDTKIEDLKIPFTAVATNILNQQEVIFNQGKIIDALRASISLPFIFKPYEFNNMSLIDGGLLNPLPLDKVSRTTDDILIGVSIGAKKNVLKTYNKFSLLMDSAAMIVQTNIRKSCIEIKPDLMIEVPAGDYSIFNFKKYTELVEEGAKATQKALQAYSLPV</sequence>
<dbReference type="Pfam" id="PF01734">
    <property type="entry name" value="Patatin"/>
    <property type="match status" value="1"/>
</dbReference>
<dbReference type="PANTHER" id="PTHR14226">
    <property type="entry name" value="NEUROPATHY TARGET ESTERASE/SWISS CHEESE D.MELANOGASTER"/>
    <property type="match status" value="1"/>
</dbReference>
<evidence type="ECO:0000313" key="7">
    <source>
        <dbReference type="Proteomes" id="UP000187464"/>
    </source>
</evidence>
<accession>A0A1R3T3Z4</accession>
<dbReference type="KEGG" id="psac:PSM36_1960"/>
<proteinExistence type="predicted"/>
<keyword evidence="1 4" id="KW-0378">Hydrolase</keyword>